<protein>
    <recommendedName>
        <fullName evidence="3">Accessory secretory protein Asp2</fullName>
    </recommendedName>
</protein>
<evidence type="ECO:0000313" key="2">
    <source>
        <dbReference type="Proteomes" id="UP000051160"/>
    </source>
</evidence>
<evidence type="ECO:0000313" key="1">
    <source>
        <dbReference type="EMBL" id="KRK96868.1"/>
    </source>
</evidence>
<dbReference type="InterPro" id="IPR022267">
    <property type="entry name" value="Asp2"/>
</dbReference>
<keyword evidence="2" id="KW-1185">Reference proteome</keyword>
<dbReference type="Gene3D" id="3.40.50.1820">
    <property type="entry name" value="alpha/beta hydrolase"/>
    <property type="match status" value="1"/>
</dbReference>
<dbReference type="ESTHER" id="9laco-a0a0r1lul8">
    <property type="family name" value="Asp2"/>
</dbReference>
<comment type="caution">
    <text evidence="1">The sequence shown here is derived from an EMBL/GenBank/DDBJ whole genome shotgun (WGS) entry which is preliminary data.</text>
</comment>
<dbReference type="AlphaFoldDB" id="A0A0R1LUL8"/>
<name>A0A0R1LUL8_9LACO</name>
<dbReference type="Pfam" id="PF16929">
    <property type="entry name" value="Asp2"/>
    <property type="match status" value="1"/>
</dbReference>
<reference evidence="1 2" key="1">
    <citation type="journal article" date="2015" name="Genome Announc.">
        <title>Expanding the biotechnology potential of lactobacilli through comparative genomics of 213 strains and associated genera.</title>
        <authorList>
            <person name="Sun Z."/>
            <person name="Harris H.M."/>
            <person name="McCann A."/>
            <person name="Guo C."/>
            <person name="Argimon S."/>
            <person name="Zhang W."/>
            <person name="Yang X."/>
            <person name="Jeffery I.B."/>
            <person name="Cooney J.C."/>
            <person name="Kagawa T.F."/>
            <person name="Liu W."/>
            <person name="Song Y."/>
            <person name="Salvetti E."/>
            <person name="Wrobel A."/>
            <person name="Rasinkangas P."/>
            <person name="Parkhill J."/>
            <person name="Rea M.C."/>
            <person name="O'Sullivan O."/>
            <person name="Ritari J."/>
            <person name="Douillard F.P."/>
            <person name="Paul Ross R."/>
            <person name="Yang R."/>
            <person name="Briner A.E."/>
            <person name="Felis G.E."/>
            <person name="de Vos W.M."/>
            <person name="Barrangou R."/>
            <person name="Klaenhammer T.R."/>
            <person name="Caufield P.W."/>
            <person name="Cui Y."/>
            <person name="Zhang H."/>
            <person name="O'Toole P.W."/>
        </authorList>
    </citation>
    <scope>NUCLEOTIDE SEQUENCE [LARGE SCALE GENOMIC DNA]</scope>
    <source>
        <strain evidence="1 2">DSM 19909</strain>
    </source>
</reference>
<dbReference type="GO" id="GO:0015031">
    <property type="term" value="P:protein transport"/>
    <property type="evidence" value="ECO:0007669"/>
    <property type="project" value="InterPro"/>
</dbReference>
<gene>
    <name evidence="1" type="ORF">FD04_GL002145</name>
</gene>
<evidence type="ECO:0008006" key="3">
    <source>
        <dbReference type="Google" id="ProtNLM"/>
    </source>
</evidence>
<sequence length="536" mass="60230">MAGGAQKMIDVVQVGGLKVPLASHLSPDFEYQYVANDHYDDATDKQAPFANQLLKQTYQTAIFLVSAGSALLTDLALVQNLPAYQILYDQNLTLPAAIAALFEQKGAQPISLRDPAAVAKLINQDYFGSQMGQKLLFDDLIIEPTFLEDVHQMGHNRLTFAASFGQQSRQIASWESFGTLPADWQLTFLPEATVTSGDVEVSFKLYMISYDGRNTIKAVITKTLAELQVPFALPVYNELTLCKVTVWARGAGVIRLGNCHFRRSRHDRGELMAGGQRLVDRQNMGSELLVYFNPGDLKPPLNVYFSGYREAEGFEAIFMMRNLSSPFMVIGDPRISGGAFYMGSQQLEDDLVRAIQERLDQLHFNNDQLILSGLSMGTYGALYYAARLKPHAVVVGKPLVNLGTVAKNERIKRPGGFPTSLDILLWQTGRADSLGVDELNLRFWRQFGQGNFENTTFAITYMKEDDYDGEAFQVLFRTLRQRFPNVKVLYKGLTGRHNDDTNGIVKWFLAQYNNLLWTDFNRPRPRLKMPENPTSE</sequence>
<dbReference type="NCBIfam" id="TIGR03712">
    <property type="entry name" value="acc_sec_asp2"/>
    <property type="match status" value="1"/>
</dbReference>
<dbReference type="InterPro" id="IPR029058">
    <property type="entry name" value="AB_hydrolase_fold"/>
</dbReference>
<organism evidence="1 2">
    <name type="scientific">Secundilactobacillus odoratitofui DSM 19909 = JCM 15043</name>
    <dbReference type="NCBI Taxonomy" id="1423776"/>
    <lineage>
        <taxon>Bacteria</taxon>
        <taxon>Bacillati</taxon>
        <taxon>Bacillota</taxon>
        <taxon>Bacilli</taxon>
        <taxon>Lactobacillales</taxon>
        <taxon>Lactobacillaceae</taxon>
        <taxon>Secundilactobacillus</taxon>
    </lineage>
</organism>
<dbReference type="STRING" id="1423776.FD04_GL002145"/>
<dbReference type="SUPFAM" id="SSF53474">
    <property type="entry name" value="alpha/beta-Hydrolases"/>
    <property type="match status" value="1"/>
</dbReference>
<dbReference type="Proteomes" id="UP000051160">
    <property type="component" value="Unassembled WGS sequence"/>
</dbReference>
<proteinExistence type="predicted"/>
<dbReference type="PATRIC" id="fig|1423776.4.peg.2172"/>
<dbReference type="EMBL" id="AZEE01000031">
    <property type="protein sequence ID" value="KRK96868.1"/>
    <property type="molecule type" value="Genomic_DNA"/>
</dbReference>
<accession>A0A0R1LUL8</accession>